<dbReference type="InterPro" id="IPR019545">
    <property type="entry name" value="DM13_domain"/>
</dbReference>
<protein>
    <submittedName>
        <fullName evidence="6">Cytochrome b561, DM13 and DOMON domain-containing protein At5g54830</fullName>
    </submittedName>
</protein>
<evidence type="ECO:0000256" key="3">
    <source>
        <dbReference type="SAM" id="Phobius"/>
    </source>
</evidence>
<feature type="domain" description="DOMON" evidence="4">
    <location>
        <begin position="347"/>
        <end position="479"/>
    </location>
</feature>
<feature type="transmembrane region" description="Helical" evidence="3">
    <location>
        <begin position="72"/>
        <end position="91"/>
    </location>
</feature>
<evidence type="ECO:0000313" key="6">
    <source>
        <dbReference type="EMBL" id="GFS53768.1"/>
    </source>
</evidence>
<dbReference type="Pfam" id="PF25489">
    <property type="entry name" value="At5g54830"/>
    <property type="match status" value="1"/>
</dbReference>
<accession>A0A8X6MGC3</accession>
<feature type="region of interest" description="Disordered" evidence="2">
    <location>
        <begin position="885"/>
        <end position="906"/>
    </location>
</feature>
<feature type="compositionally biased region" description="Basic and acidic residues" evidence="2">
    <location>
        <begin position="885"/>
        <end position="903"/>
    </location>
</feature>
<feature type="region of interest" description="Disordered" evidence="2">
    <location>
        <begin position="1650"/>
        <end position="1692"/>
    </location>
</feature>
<dbReference type="EMBL" id="BMAW01046125">
    <property type="protein sequence ID" value="GFS53768.1"/>
    <property type="molecule type" value="Genomic_DNA"/>
</dbReference>
<evidence type="ECO:0000259" key="5">
    <source>
        <dbReference type="PROSITE" id="PS51549"/>
    </source>
</evidence>
<feature type="domain" description="DM13" evidence="5">
    <location>
        <begin position="211"/>
        <end position="315"/>
    </location>
</feature>
<feature type="region of interest" description="Disordered" evidence="2">
    <location>
        <begin position="737"/>
        <end position="806"/>
    </location>
</feature>
<evidence type="ECO:0000256" key="2">
    <source>
        <dbReference type="SAM" id="MobiDB-lite"/>
    </source>
</evidence>
<dbReference type="OrthoDB" id="2448405at2759"/>
<dbReference type="SMART" id="SM00664">
    <property type="entry name" value="DoH"/>
    <property type="match status" value="1"/>
</dbReference>
<dbReference type="Pfam" id="PF10517">
    <property type="entry name" value="DM13"/>
    <property type="match status" value="2"/>
</dbReference>
<dbReference type="InterPro" id="IPR057443">
    <property type="entry name" value="At5g54830-like"/>
</dbReference>
<dbReference type="InterPro" id="IPR052126">
    <property type="entry name" value="Spindle_Org/Thrombomodulin"/>
</dbReference>
<feature type="region of interest" description="Disordered" evidence="2">
    <location>
        <begin position="1263"/>
        <end position="1304"/>
    </location>
</feature>
<comment type="caution">
    <text evidence="6">The sequence shown here is derived from an EMBL/GenBank/DDBJ whole genome shotgun (WGS) entry which is preliminary data.</text>
</comment>
<dbReference type="Proteomes" id="UP000887013">
    <property type="component" value="Unassembled WGS sequence"/>
</dbReference>
<sequence>MQNSWRSFELAFSSFYRQISLKRPRASTSRSFLFPGCSEAEARSQRRVVFWPVSHLVTQVRTVRGMGILRKMLLLLFAVIGSGFAGSNPYYGLKIGTFNTHFHDVRGDVYAVNEKTLFINNFNYDGRGADAVFWVGSSSRPDITGFTALPDKDTGETLGPYHDQDLIVHLPQDTKITDIRWLSVWSKKYSTSFGTVIFPQTVTPPRPIVIGHLSNSKGGTSSGDILILDSQTFFIPDFSHDASEKDVYWWISKGTKPNEEGVRLHYEDGSDSPLQEYKNKTMIMTLPDGHSVFEYNFLSVWSPSESEDYGSVEIPRDLNIPPSPRTLNLVPEVETNKLNCEMLNDNLGLEVRWLISGNDIVFHLVGNIEESEYMALGLSKDDTETKFDSADAAVTWLDKDGKGHVVDYFLEGTEMCVDGHGMCPDDVHEGSGNNFVLLNANKFNKTTIITFKRPLKAEDKLYDQNIYTDGPQAVLWAVGSIQDGNLAGPPTLRTRGNLLLDFGRDPNWNCPPLKKELDNIIISEEDSTEKHKFKIHCPSDHLFRAQMGPSTFKNITNVWYINGLPTPDLIVQRGQQYTFIVEGGMGPSVRNPLYITDSSEGGLYQNLLEAIDSTEKFYAGVHHDAVNGLYFPTSEGRLCQWRVSDEDPEYSVSTSFADSTSPITLACEPGNPAKLVWTPDANTPDILYYQSFTEKHLGGKIQVLDICEETIPHSYLKNSSSHSVEKSRINGIGLVSELESEDSSKESELVSELERDDSSRESELVSELERDDSSRESELTSNPANNDEKIEREYESHEISENEKIEEQNKNNIFEFQENNENILTLKNERSATIINNNPDEVFGKQFETIAINNHSSEESEIFDSLINEPLQLEISQPLISESLHPHDESERSDKNIHQHQNTDAKVTVGHNKIPVGAHGSYEKPLTKQQIPPNISQKEQSQIPRQQTRFKPQFQGGFVPLVLNPIKEKEASLPQDFNLLPSHYRRPHRPFLFNESIPFHGTFKPGVPDFSGFNISHYSQDESYPLNHVLDNLPMLSVSNPQMVQRPLTSMNGLPPELFQRQIGQMQRPQTFGYMPRPKTPGFGYFQQPGLLAQLPNIRVPHTPEEDLTEVSSQRVQVALQSSIEDPEKKSGISHLQMIRVPESKLKNKPQTNNLIHAPPIQRRPDFVGEGEMSLNSPLVKSPQVNHFPDRMPIKNGDNQRVPPVMKINGLRNPLGARRPVPVIKPPFNNMERENLPGRIPFRGMQMKTNPFIQNPQRELLPHFPGSQRDTPFRQRTPTHTEIKPRDPVSTNNKFHIHPQGVSPTIKPLEINEKVKTLEEINLSLSNEQETFPLFLNPEAMQHSAKNSRPQLAINYQNNRNIPAVRNPPNRPQLPPRPTFPLKEGMLIKKLPIPMQEFKPHSIAPHLLRPQTDPVAVEHLLNDKNEKHRNNIDQSHEIGNITESQILVNFKPNLSENVKVSEKHSSEFDSPVVEELSSDSSENTNEKQFFLVEEQNENSNSETADTTSISDYLDYNVPFGARLKSSPNTENKKSKLTPQILNRPFHRKPQMTSTPFSERTTEIPILLNFSEDEHLKDLIISPEFDSKDSEKDDRKQEAFETTTPIALETFTRKEVLSSIETDSKNDSSNTVKQFEPLFLDETTLQKHNGRKNILPDDISKSTTKIPEIPPRVPENINLPHISEKRPPHDNGTDYSILNHVLSLIGSPSS</sequence>
<feature type="region of interest" description="Disordered" evidence="2">
    <location>
        <begin position="1461"/>
        <end position="1484"/>
    </location>
</feature>
<proteinExistence type="predicted"/>
<evidence type="ECO:0000259" key="4">
    <source>
        <dbReference type="PROSITE" id="PS50836"/>
    </source>
</evidence>
<dbReference type="CDD" id="cd09631">
    <property type="entry name" value="DOMON_DOH"/>
    <property type="match status" value="1"/>
</dbReference>
<dbReference type="PANTHER" id="PTHR24036">
    <property type="entry name" value="SKELETOR-RELATED"/>
    <property type="match status" value="1"/>
</dbReference>
<keyword evidence="3" id="KW-1133">Transmembrane helix</keyword>
<gene>
    <name evidence="6" type="primary">At5g54830</name>
    <name evidence="6" type="ORF">NPIL_689111</name>
</gene>
<feature type="compositionally biased region" description="Basic and acidic residues" evidence="2">
    <location>
        <begin position="1681"/>
        <end position="1691"/>
    </location>
</feature>
<dbReference type="PROSITE" id="PS51549">
    <property type="entry name" value="DM13"/>
    <property type="match status" value="2"/>
</dbReference>
<feature type="compositionally biased region" description="Basic and acidic residues" evidence="2">
    <location>
        <begin position="786"/>
        <end position="806"/>
    </location>
</feature>
<feature type="domain" description="DM13" evidence="5">
    <location>
        <begin position="96"/>
        <end position="199"/>
    </location>
</feature>
<dbReference type="PROSITE" id="PS50836">
    <property type="entry name" value="DOMON"/>
    <property type="match status" value="1"/>
</dbReference>
<feature type="compositionally biased region" description="Polar residues" evidence="2">
    <location>
        <begin position="1268"/>
        <end position="1278"/>
    </location>
</feature>
<evidence type="ECO:0000256" key="1">
    <source>
        <dbReference type="ARBA" id="ARBA00022737"/>
    </source>
</evidence>
<reference evidence="6" key="1">
    <citation type="submission" date="2020-08" db="EMBL/GenBank/DDBJ databases">
        <title>Multicomponent nature underlies the extraordinary mechanical properties of spider dragline silk.</title>
        <authorList>
            <person name="Kono N."/>
            <person name="Nakamura H."/>
            <person name="Mori M."/>
            <person name="Yoshida Y."/>
            <person name="Ohtoshi R."/>
            <person name="Malay A.D."/>
            <person name="Moran D.A.P."/>
            <person name="Tomita M."/>
            <person name="Numata K."/>
            <person name="Arakawa K."/>
        </authorList>
    </citation>
    <scope>NUCLEOTIDE SEQUENCE</scope>
</reference>
<keyword evidence="3" id="KW-0812">Transmembrane</keyword>
<keyword evidence="1" id="KW-0677">Repeat</keyword>
<name>A0A8X6MGC3_NEPPI</name>
<dbReference type="InterPro" id="IPR045266">
    <property type="entry name" value="DOH_DOMON"/>
</dbReference>
<dbReference type="PANTHER" id="PTHR24036:SF5">
    <property type="entry name" value="THROMBOMODULIN"/>
    <property type="match status" value="1"/>
</dbReference>
<evidence type="ECO:0000313" key="7">
    <source>
        <dbReference type="Proteomes" id="UP000887013"/>
    </source>
</evidence>
<keyword evidence="7" id="KW-1185">Reference proteome</keyword>
<feature type="compositionally biased region" description="Basic and acidic residues" evidence="2">
    <location>
        <begin position="742"/>
        <end position="778"/>
    </location>
</feature>
<keyword evidence="3" id="KW-0472">Membrane</keyword>
<dbReference type="Pfam" id="PF03351">
    <property type="entry name" value="DOMON"/>
    <property type="match status" value="1"/>
</dbReference>
<dbReference type="SMART" id="SM00686">
    <property type="entry name" value="DM13"/>
    <property type="match status" value="2"/>
</dbReference>
<organism evidence="6 7">
    <name type="scientific">Nephila pilipes</name>
    <name type="common">Giant wood spider</name>
    <name type="synonym">Nephila maculata</name>
    <dbReference type="NCBI Taxonomy" id="299642"/>
    <lineage>
        <taxon>Eukaryota</taxon>
        <taxon>Metazoa</taxon>
        <taxon>Ecdysozoa</taxon>
        <taxon>Arthropoda</taxon>
        <taxon>Chelicerata</taxon>
        <taxon>Arachnida</taxon>
        <taxon>Araneae</taxon>
        <taxon>Araneomorphae</taxon>
        <taxon>Entelegynae</taxon>
        <taxon>Araneoidea</taxon>
        <taxon>Nephilidae</taxon>
        <taxon>Nephila</taxon>
    </lineage>
</organism>
<dbReference type="InterPro" id="IPR005018">
    <property type="entry name" value="DOMON_domain"/>
</dbReference>